<dbReference type="SUPFAM" id="SSF52540">
    <property type="entry name" value="P-loop containing nucleoside triphosphate hydrolases"/>
    <property type="match status" value="1"/>
</dbReference>
<feature type="domain" description="HTH luxR-type" evidence="3">
    <location>
        <begin position="912"/>
        <end position="977"/>
    </location>
</feature>
<dbReference type="Gene3D" id="1.10.10.10">
    <property type="entry name" value="Winged helix-like DNA-binding domain superfamily/Winged helix DNA-binding domain"/>
    <property type="match status" value="1"/>
</dbReference>
<dbReference type="PANTHER" id="PTHR16305:SF35">
    <property type="entry name" value="TRANSCRIPTIONAL ACTIVATOR DOMAIN"/>
    <property type="match status" value="1"/>
</dbReference>
<dbReference type="InterPro" id="IPR036388">
    <property type="entry name" value="WH-like_DNA-bd_sf"/>
</dbReference>
<dbReference type="PRINTS" id="PR00038">
    <property type="entry name" value="HTHLUXR"/>
</dbReference>
<dbReference type="CDD" id="cd06170">
    <property type="entry name" value="LuxR_C_like"/>
    <property type="match status" value="1"/>
</dbReference>
<evidence type="ECO:0000313" key="5">
    <source>
        <dbReference type="Proteomes" id="UP001595699"/>
    </source>
</evidence>
<sequence>MAARQTEFAGREAERRVLAAVINAAEAGRPGGVFVRGEAGVGKTCLVRVVCDKATSNGAEILWARCMRFGAADAPYVALIGGLEGWLEAAEPSERADVLAAVPATSELLPSLGGHPERSMVRLMPVVDGLIQAIASLRPVVLVVDDVQWADSATRDALTYLVAGFRSQRLAILATYRDEELAPGDPLHVWLADLVRLPSVSTLRLDRMSPNETEGQVTLLLGGRSEPHLLAEVTRLADGNPYLSELLVHGLTAADEELPTDLPDELTDALLAAWHRLSVPSREVMRLLAIGGRPATADVLVEVAATRGIAFDVVTAALVESTQNGICVASDAETCWFRHPLLAEVLEASFVPGEAVPVHAAWAATLEHRMGTGVEELRRVGDLARHYEGAHDPAASLEVSLRAVDLAKGLKALSEEAVHLRRALRLWPAEETDGELDLLDRLATVNWLADDGDEALAAMTRSLELVDEHRDPLRASWILRCVAESEYTTGRRAEGEDVEAVRRALELATPYPDSPQYAQALADLSGTYFWVDEMEAARQYADEAIEAAHRAGSHRALMRGYTVAAYAYQFEDRAGHDSVEAMRHARLFGDPRGVWGAGWARKVWLNWHGRLSEAIPDDVAALSEALDAGATNVAALYFGDLARIRLVIGQHAEAEQEIRQGLALARVPYSAANVRLAAALLATRQGDLAAARLHRRRAYELIPDLETRPSQMAPPTLAEILIAEGRPADALDLLARTMEVQIVDPRIADEMLVLSARSAADLAEHARDLRDLHRVSHARQLLDSVDELRRKLLPPPFATLTAENLIQPAFKTLYVAETARCWAQPNTSELWEEATHRCASAGLRWDEAIARYRWAQALLHERAGKAAVAVPLRTAYKLTDELGAGPHRHLVEELAALARISLSEPDVAAIDLPAAFRSLTHREREVLSHLVVNRTYAEIARALFISEKTVSVHVSNLLRKTGATSSRELAAVAQRIKIPIEPA</sequence>
<accession>A0ABV7Y9E3</accession>
<dbReference type="Pfam" id="PF13191">
    <property type="entry name" value="AAA_16"/>
    <property type="match status" value="1"/>
</dbReference>
<dbReference type="Gene3D" id="3.40.50.300">
    <property type="entry name" value="P-loop containing nucleotide triphosphate hydrolases"/>
    <property type="match status" value="1"/>
</dbReference>
<dbReference type="PANTHER" id="PTHR16305">
    <property type="entry name" value="TESTICULAR SOLUBLE ADENYLYL CYCLASE"/>
    <property type="match status" value="1"/>
</dbReference>
<dbReference type="InterPro" id="IPR041664">
    <property type="entry name" value="AAA_16"/>
</dbReference>
<evidence type="ECO:0000259" key="3">
    <source>
        <dbReference type="PROSITE" id="PS50043"/>
    </source>
</evidence>
<dbReference type="InterPro" id="IPR000792">
    <property type="entry name" value="Tscrpt_reg_LuxR_C"/>
</dbReference>
<protein>
    <submittedName>
        <fullName evidence="4">AAA family ATPase</fullName>
    </submittedName>
</protein>
<proteinExistence type="predicted"/>
<comment type="caution">
    <text evidence="4">The sequence shown here is derived from an EMBL/GenBank/DDBJ whole genome shotgun (WGS) entry which is preliminary data.</text>
</comment>
<gene>
    <name evidence="4" type="ORF">ACFOUW_12960</name>
</gene>
<dbReference type="RefSeq" id="WP_205114402.1">
    <property type="nucleotide sequence ID" value="NZ_JAFBCM010000001.1"/>
</dbReference>
<dbReference type="Proteomes" id="UP001595699">
    <property type="component" value="Unassembled WGS sequence"/>
</dbReference>
<keyword evidence="1" id="KW-0547">Nucleotide-binding</keyword>
<dbReference type="PROSITE" id="PS50043">
    <property type="entry name" value="HTH_LUXR_2"/>
    <property type="match status" value="1"/>
</dbReference>
<dbReference type="Pfam" id="PF00196">
    <property type="entry name" value="GerE"/>
    <property type="match status" value="1"/>
</dbReference>
<evidence type="ECO:0000256" key="1">
    <source>
        <dbReference type="ARBA" id="ARBA00022741"/>
    </source>
</evidence>
<evidence type="ECO:0000313" key="4">
    <source>
        <dbReference type="EMBL" id="MFC3761747.1"/>
    </source>
</evidence>
<keyword evidence="2" id="KW-0067">ATP-binding</keyword>
<dbReference type="InterPro" id="IPR011990">
    <property type="entry name" value="TPR-like_helical_dom_sf"/>
</dbReference>
<dbReference type="SUPFAM" id="SSF46894">
    <property type="entry name" value="C-terminal effector domain of the bipartite response regulators"/>
    <property type="match status" value="1"/>
</dbReference>
<dbReference type="InterPro" id="IPR016032">
    <property type="entry name" value="Sig_transdc_resp-reg_C-effctor"/>
</dbReference>
<reference evidence="5" key="1">
    <citation type="journal article" date="2019" name="Int. J. Syst. Evol. Microbiol.">
        <title>The Global Catalogue of Microorganisms (GCM) 10K type strain sequencing project: providing services to taxonomists for standard genome sequencing and annotation.</title>
        <authorList>
            <consortium name="The Broad Institute Genomics Platform"/>
            <consortium name="The Broad Institute Genome Sequencing Center for Infectious Disease"/>
            <person name="Wu L."/>
            <person name="Ma J."/>
        </authorList>
    </citation>
    <scope>NUCLEOTIDE SEQUENCE [LARGE SCALE GENOMIC DNA]</scope>
    <source>
        <strain evidence="5">CGMCC 4.7241</strain>
    </source>
</reference>
<dbReference type="InterPro" id="IPR027417">
    <property type="entry name" value="P-loop_NTPase"/>
</dbReference>
<dbReference type="EMBL" id="JBHRZH010000009">
    <property type="protein sequence ID" value="MFC3761747.1"/>
    <property type="molecule type" value="Genomic_DNA"/>
</dbReference>
<dbReference type="Gene3D" id="1.25.40.10">
    <property type="entry name" value="Tetratricopeptide repeat domain"/>
    <property type="match status" value="2"/>
</dbReference>
<evidence type="ECO:0000256" key="2">
    <source>
        <dbReference type="ARBA" id="ARBA00022840"/>
    </source>
</evidence>
<organism evidence="4 5">
    <name type="scientific">Tenggerimyces flavus</name>
    <dbReference type="NCBI Taxonomy" id="1708749"/>
    <lineage>
        <taxon>Bacteria</taxon>
        <taxon>Bacillati</taxon>
        <taxon>Actinomycetota</taxon>
        <taxon>Actinomycetes</taxon>
        <taxon>Propionibacteriales</taxon>
        <taxon>Nocardioidaceae</taxon>
        <taxon>Tenggerimyces</taxon>
    </lineage>
</organism>
<dbReference type="SUPFAM" id="SSF48452">
    <property type="entry name" value="TPR-like"/>
    <property type="match status" value="1"/>
</dbReference>
<dbReference type="SMART" id="SM00421">
    <property type="entry name" value="HTH_LUXR"/>
    <property type="match status" value="1"/>
</dbReference>
<name>A0ABV7Y9E3_9ACTN</name>
<keyword evidence="5" id="KW-1185">Reference proteome</keyword>